<dbReference type="InterPro" id="IPR001525">
    <property type="entry name" value="C5_MeTfrase"/>
</dbReference>
<dbReference type="GO" id="GO:0005634">
    <property type="term" value="C:nucleus"/>
    <property type="evidence" value="ECO:0007669"/>
    <property type="project" value="TreeGrafter"/>
</dbReference>
<accession>A0AAV7XM15</accession>
<evidence type="ECO:0000256" key="2">
    <source>
        <dbReference type="ARBA" id="ARBA00022603"/>
    </source>
</evidence>
<evidence type="ECO:0000313" key="5">
    <source>
        <dbReference type="EMBL" id="KAJ1524664.1"/>
    </source>
</evidence>
<dbReference type="PROSITE" id="PS00094">
    <property type="entry name" value="C5_MTASE_1"/>
    <property type="match status" value="1"/>
</dbReference>
<dbReference type="EC" id="2.1.1.37" evidence="1"/>
<evidence type="ECO:0000313" key="6">
    <source>
        <dbReference type="Proteomes" id="UP001075354"/>
    </source>
</evidence>
<dbReference type="InterPro" id="IPR029063">
    <property type="entry name" value="SAM-dependent_MTases_sf"/>
</dbReference>
<evidence type="ECO:0000256" key="1">
    <source>
        <dbReference type="ARBA" id="ARBA00011975"/>
    </source>
</evidence>
<comment type="caution">
    <text evidence="5">The sequence shown here is derived from an EMBL/GenBank/DDBJ whole genome shotgun (WGS) entry which is preliminary data.</text>
</comment>
<keyword evidence="2" id="KW-0489">Methyltransferase</keyword>
<dbReference type="Pfam" id="PF00145">
    <property type="entry name" value="DNA_methylase"/>
    <property type="match status" value="1"/>
</dbReference>
<proteinExistence type="predicted"/>
<dbReference type="SUPFAM" id="SSF53335">
    <property type="entry name" value="S-adenosyl-L-methionine-dependent methyltransferases"/>
    <property type="match status" value="1"/>
</dbReference>
<protein>
    <recommendedName>
        <fullName evidence="1">DNA (cytosine-5-)-methyltransferase</fullName>
        <ecNumber evidence="1">2.1.1.37</ecNumber>
    </recommendedName>
</protein>
<dbReference type="Gene3D" id="2.20.70.90">
    <property type="match status" value="1"/>
</dbReference>
<keyword evidence="6" id="KW-1185">Reference proteome</keyword>
<gene>
    <name evidence="5" type="ORF">ONE63_011147</name>
</gene>
<dbReference type="Proteomes" id="UP001075354">
    <property type="component" value="Chromosome 9"/>
</dbReference>
<dbReference type="PANTHER" id="PTHR23068">
    <property type="entry name" value="DNA CYTOSINE-5- -METHYLTRANSFERASE 3-RELATED"/>
    <property type="match status" value="1"/>
</dbReference>
<evidence type="ECO:0000256" key="3">
    <source>
        <dbReference type="ARBA" id="ARBA00022679"/>
    </source>
</evidence>
<dbReference type="InterPro" id="IPR050390">
    <property type="entry name" value="C5-Methyltransferase"/>
</dbReference>
<sequence length="283" mass="32082">MRVLSLFDGISCGYFVLTSVLKVKVEKYFSSEIDGNAIRVQHHNHSDKLTMLGCVKKLQEREIDNLGHVDLVLGGSPCDQLSLVNWRRKGLHDESDSGVLFKEFVRILDYLKVKAASRGTELFWLFENTAHMERSVKEEMSRSLKSEPVQICASLFVPMARKRNYWGNLPGMHDIPLMPKTSMTLQRFLRPHRAATVSCLPTLTSNITSQLSGSEKLAPIVYDGESEYLSINEMELIFGFNEHYTDCDNISVCQRRKLVGKSWSVHVIAELLKPLAAIFATDE</sequence>
<dbReference type="GO" id="GO:0003886">
    <property type="term" value="F:DNA (cytosine-5-)-methyltransferase activity"/>
    <property type="evidence" value="ECO:0007669"/>
    <property type="project" value="UniProtKB-EC"/>
</dbReference>
<dbReference type="GO" id="GO:0032259">
    <property type="term" value="P:methylation"/>
    <property type="evidence" value="ECO:0007669"/>
    <property type="project" value="UniProtKB-KW"/>
</dbReference>
<dbReference type="InterPro" id="IPR018117">
    <property type="entry name" value="C5_DNA_meth_AS"/>
</dbReference>
<dbReference type="PANTHER" id="PTHR23068:SF25">
    <property type="entry name" value="DNA (CYTOSINE-5)-METHYLTRANSFERASE DRM2"/>
    <property type="match status" value="1"/>
</dbReference>
<dbReference type="EMBL" id="JAPTSV010000009">
    <property type="protein sequence ID" value="KAJ1524664.1"/>
    <property type="molecule type" value="Genomic_DNA"/>
</dbReference>
<reference evidence="5" key="1">
    <citation type="submission" date="2022-12" db="EMBL/GenBank/DDBJ databases">
        <title>Chromosome-level genome assembly of the bean flower thrips Megalurothrips usitatus.</title>
        <authorList>
            <person name="Ma L."/>
            <person name="Liu Q."/>
            <person name="Li H."/>
            <person name="Cai W."/>
        </authorList>
    </citation>
    <scope>NUCLEOTIDE SEQUENCE</scope>
    <source>
        <strain evidence="5">Cailab_2022a</strain>
    </source>
</reference>
<keyword evidence="3" id="KW-0808">Transferase</keyword>
<name>A0AAV7XM15_9NEOP</name>
<evidence type="ECO:0000256" key="4">
    <source>
        <dbReference type="ARBA" id="ARBA00022691"/>
    </source>
</evidence>
<dbReference type="AlphaFoldDB" id="A0AAV7XM15"/>
<keyword evidence="4" id="KW-0949">S-adenosyl-L-methionine</keyword>
<dbReference type="Gene3D" id="3.40.50.150">
    <property type="entry name" value="Vaccinia Virus protein VP39"/>
    <property type="match status" value="1"/>
</dbReference>
<organism evidence="5 6">
    <name type="scientific">Megalurothrips usitatus</name>
    <name type="common">bean blossom thrips</name>
    <dbReference type="NCBI Taxonomy" id="439358"/>
    <lineage>
        <taxon>Eukaryota</taxon>
        <taxon>Metazoa</taxon>
        <taxon>Ecdysozoa</taxon>
        <taxon>Arthropoda</taxon>
        <taxon>Hexapoda</taxon>
        <taxon>Insecta</taxon>
        <taxon>Pterygota</taxon>
        <taxon>Neoptera</taxon>
        <taxon>Paraneoptera</taxon>
        <taxon>Thysanoptera</taxon>
        <taxon>Terebrantia</taxon>
        <taxon>Thripoidea</taxon>
        <taxon>Thripidae</taxon>
        <taxon>Megalurothrips</taxon>
    </lineage>
</organism>